<evidence type="ECO:0000259" key="1">
    <source>
        <dbReference type="Pfam" id="PF00534"/>
    </source>
</evidence>
<evidence type="ECO:0000313" key="3">
    <source>
        <dbReference type="Proteomes" id="UP001218638"/>
    </source>
</evidence>
<keyword evidence="3" id="KW-1185">Reference proteome</keyword>
<protein>
    <submittedName>
        <fullName evidence="2">Glycosyltransferase</fullName>
        <ecNumber evidence="2">2.4.-.-</ecNumber>
    </submittedName>
</protein>
<dbReference type="RefSeq" id="WP_330927842.1">
    <property type="nucleotide sequence ID" value="NZ_CP119075.1"/>
</dbReference>
<dbReference type="EMBL" id="CP119075">
    <property type="protein sequence ID" value="WED66356.1"/>
    <property type="molecule type" value="Genomic_DNA"/>
</dbReference>
<dbReference type="InterPro" id="IPR001296">
    <property type="entry name" value="Glyco_trans_1"/>
</dbReference>
<dbReference type="KEGG" id="slom:PXH66_05785"/>
<gene>
    <name evidence="2" type="ORF">PXH66_05785</name>
</gene>
<dbReference type="SUPFAM" id="SSF53756">
    <property type="entry name" value="UDP-Glycosyltransferase/glycogen phosphorylase"/>
    <property type="match status" value="1"/>
</dbReference>
<organism evidence="2 3">
    <name type="scientific">Synoicihabitans lomoniglobus</name>
    <dbReference type="NCBI Taxonomy" id="2909285"/>
    <lineage>
        <taxon>Bacteria</taxon>
        <taxon>Pseudomonadati</taxon>
        <taxon>Verrucomicrobiota</taxon>
        <taxon>Opitutia</taxon>
        <taxon>Opitutales</taxon>
        <taxon>Opitutaceae</taxon>
        <taxon>Synoicihabitans</taxon>
    </lineage>
</organism>
<keyword evidence="2" id="KW-0328">Glycosyltransferase</keyword>
<dbReference type="Proteomes" id="UP001218638">
    <property type="component" value="Chromosome"/>
</dbReference>
<reference evidence="2" key="1">
    <citation type="submission" date="2023-03" db="EMBL/GenBank/DDBJ databases">
        <title>Lomoglobus Profundus gen. nov., sp. nov., a novel member of the phylum Verrucomicrobia, isolated from deep-marine sediment of South China Sea.</title>
        <authorList>
            <person name="Ahmad T."/>
            <person name="Ishaq S.E."/>
            <person name="Wang F."/>
        </authorList>
    </citation>
    <scope>NUCLEOTIDE SEQUENCE</scope>
    <source>
        <strain evidence="2">LMO-M01</strain>
    </source>
</reference>
<dbReference type="AlphaFoldDB" id="A0AAF0CQS4"/>
<accession>A0AAF0CQS4</accession>
<proteinExistence type="predicted"/>
<feature type="domain" description="Glycosyl transferase family 1" evidence="1">
    <location>
        <begin position="197"/>
        <end position="356"/>
    </location>
</feature>
<name>A0AAF0CQS4_9BACT</name>
<keyword evidence="2" id="KW-0808">Transferase</keyword>
<dbReference type="EC" id="2.4.-.-" evidence="2"/>
<dbReference type="Pfam" id="PF00534">
    <property type="entry name" value="Glycos_transf_1"/>
    <property type="match status" value="1"/>
</dbReference>
<dbReference type="GO" id="GO:0016757">
    <property type="term" value="F:glycosyltransferase activity"/>
    <property type="evidence" value="ECO:0007669"/>
    <property type="project" value="UniProtKB-KW"/>
</dbReference>
<evidence type="ECO:0000313" key="2">
    <source>
        <dbReference type="EMBL" id="WED66356.1"/>
    </source>
</evidence>
<dbReference type="PANTHER" id="PTHR12526">
    <property type="entry name" value="GLYCOSYLTRANSFERASE"/>
    <property type="match status" value="1"/>
</dbReference>
<dbReference type="Gene3D" id="3.40.50.2000">
    <property type="entry name" value="Glycogen Phosphorylase B"/>
    <property type="match status" value="1"/>
</dbReference>
<sequence length="383" mass="43484">MRNRLIYYCEFSIGGIARNSIEQATAIARRQVEVLFLCPNDWNPEIKTENLRVVSCLNPGPKHGQYPKIVSRIFNVQKILCNAIILSYYIWKNKANTVMFGCFSEYLAPVWVPMIKLFTKRDVVFGAMALDPVRDYVVGPLWWHRWSIATAYSLFGEIFLHKEIELDTVRPVSGQRVTVIPHGPYEYPPWPDALASTRKEWGIPNDAKVFISFGHLRTNKNLILIFEAMKELPENVFLLVVGSEAAPGQMTSSGYRNAARKAGVAERVRFIIRYVGDEEVNRFFGAADYAIMAYSKSFRSTSGILHIAAPLRLPVLVSCGDAPLGSMVENYHLGIRITPDSVDEIASGMYKLVSENFQGDWDRFEADFSYDENARIVIARMFD</sequence>